<protein>
    <submittedName>
        <fullName evidence="1">NAD(P)/FAD-dependent oxidoreductase</fullName>
    </submittedName>
</protein>
<evidence type="ECO:0000313" key="2">
    <source>
        <dbReference type="Proteomes" id="UP001501490"/>
    </source>
</evidence>
<dbReference type="EMBL" id="BAABAB010000010">
    <property type="protein sequence ID" value="GAA3614704.1"/>
    <property type="molecule type" value="Genomic_DNA"/>
</dbReference>
<dbReference type="Gene3D" id="3.50.50.60">
    <property type="entry name" value="FAD/NAD(P)-binding domain"/>
    <property type="match status" value="2"/>
</dbReference>
<proteinExistence type="predicted"/>
<dbReference type="PANTHER" id="PTHR10668">
    <property type="entry name" value="PHYTOENE DEHYDROGENASE"/>
    <property type="match status" value="1"/>
</dbReference>
<gene>
    <name evidence="1" type="ORF">GCM10022236_15780</name>
</gene>
<accession>A0ABP6ZRN0</accession>
<reference evidence="2" key="1">
    <citation type="journal article" date="2019" name="Int. J. Syst. Evol. Microbiol.">
        <title>The Global Catalogue of Microorganisms (GCM) 10K type strain sequencing project: providing services to taxonomists for standard genome sequencing and annotation.</title>
        <authorList>
            <consortium name="The Broad Institute Genomics Platform"/>
            <consortium name="The Broad Institute Genome Sequencing Center for Infectious Disease"/>
            <person name="Wu L."/>
            <person name="Ma J."/>
        </authorList>
    </citation>
    <scope>NUCLEOTIDE SEQUENCE [LARGE SCALE GENOMIC DNA]</scope>
    <source>
        <strain evidence="2">JCM 16929</strain>
    </source>
</reference>
<comment type="caution">
    <text evidence="1">The sequence shown here is derived from an EMBL/GenBank/DDBJ whole genome shotgun (WGS) entry which is preliminary data.</text>
</comment>
<dbReference type="Pfam" id="PF13450">
    <property type="entry name" value="NAD_binding_8"/>
    <property type="match status" value="1"/>
</dbReference>
<evidence type="ECO:0000313" key="1">
    <source>
        <dbReference type="EMBL" id="GAA3614704.1"/>
    </source>
</evidence>
<dbReference type="SUPFAM" id="SSF51905">
    <property type="entry name" value="FAD/NAD(P)-binding domain"/>
    <property type="match status" value="1"/>
</dbReference>
<dbReference type="PRINTS" id="PR00411">
    <property type="entry name" value="PNDRDTASEI"/>
</dbReference>
<dbReference type="InterPro" id="IPR036188">
    <property type="entry name" value="FAD/NAD-bd_sf"/>
</dbReference>
<organism evidence="1 2">
    <name type="scientific">Microlunatus ginsengisoli</name>
    <dbReference type="NCBI Taxonomy" id="363863"/>
    <lineage>
        <taxon>Bacteria</taxon>
        <taxon>Bacillati</taxon>
        <taxon>Actinomycetota</taxon>
        <taxon>Actinomycetes</taxon>
        <taxon>Propionibacteriales</taxon>
        <taxon>Propionibacteriaceae</taxon>
        <taxon>Microlunatus</taxon>
    </lineage>
</organism>
<keyword evidence="2" id="KW-1185">Reference proteome</keyword>
<name>A0ABP6ZRN0_9ACTN</name>
<dbReference type="Proteomes" id="UP001501490">
    <property type="component" value="Unassembled WGS sequence"/>
</dbReference>
<sequence length="525" mass="55414">MHERRSRRAVVIGAGPNGLVAANLLADAGWEVLLLEAQAGIGGAVSSDTDVADGFVHDTFSSFYPLAAASPVIGSLQLESHGLRWRRAPAVLGHPLPDGSWGLIHPDVEDTAAALDRHHAGDGDAWLELHRIWTGIGPNLVASLLSPFPPVRHGVGLLARLPRAGGLDLVRTLVEPAASLVENRFDSEAARLLLAGNAMHADIPMTATGSGLFGLLLAMLAQTVGFPVPEGGAGRLAAALAERFLGRGGEIRCGDRVRRIETKDGRATAVITDAGERHRAGAIVADVSASMLYGGLLPWSELPDRTRQRMARFELDPATIKVDWALSGPVPWASPPATPPGTVHLADSMDELTTGQDKLHAHIVPAKPFLLMGQMSTTDPTRSPVGTESLWAYTHLPQVVHADEAGEVTGSWDGDEIRRLADRMQNRIEQYAPGFGSRVVARRVLGPRQLQERNESLVNGALNGGTAGLHQQLIFRPMTGLGRAETPIRGLFLGSASAHPGGGVHGACGANAARALLAAARVGRL</sequence>
<dbReference type="PANTHER" id="PTHR10668:SF105">
    <property type="entry name" value="DEHYDROGENASE-RELATED"/>
    <property type="match status" value="1"/>
</dbReference>